<dbReference type="InterPro" id="IPR041606">
    <property type="entry name" value="HydF_dimer"/>
</dbReference>
<evidence type="ECO:0000313" key="6">
    <source>
        <dbReference type="EMBL" id="SPF48005.1"/>
    </source>
</evidence>
<dbReference type="InterPro" id="IPR005225">
    <property type="entry name" value="Small_GTP-bd"/>
</dbReference>
<evidence type="ECO:0000259" key="4">
    <source>
        <dbReference type="Pfam" id="PF18128"/>
    </source>
</evidence>
<dbReference type="GO" id="GO:0005737">
    <property type="term" value="C:cytoplasm"/>
    <property type="evidence" value="ECO:0007669"/>
    <property type="project" value="TreeGrafter"/>
</dbReference>
<dbReference type="Proteomes" id="UP000238916">
    <property type="component" value="Unassembled WGS sequence"/>
</dbReference>
<dbReference type="InterPro" id="IPR040644">
    <property type="entry name" value="HydF_tetramer"/>
</dbReference>
<organism evidence="6 7">
    <name type="scientific">Candidatus Desulfosporosinus infrequens</name>
    <dbReference type="NCBI Taxonomy" id="2043169"/>
    <lineage>
        <taxon>Bacteria</taxon>
        <taxon>Bacillati</taxon>
        <taxon>Bacillota</taxon>
        <taxon>Clostridia</taxon>
        <taxon>Eubacteriales</taxon>
        <taxon>Desulfitobacteriaceae</taxon>
        <taxon>Desulfosporosinus</taxon>
    </lineage>
</organism>
<dbReference type="GO" id="GO:0005525">
    <property type="term" value="F:GTP binding"/>
    <property type="evidence" value="ECO:0007669"/>
    <property type="project" value="UniProtKB-KW"/>
</dbReference>
<evidence type="ECO:0000256" key="1">
    <source>
        <dbReference type="ARBA" id="ARBA00022741"/>
    </source>
</evidence>
<dbReference type="PRINTS" id="PR00326">
    <property type="entry name" value="GTP1OBG"/>
</dbReference>
<dbReference type="SUPFAM" id="SSF52540">
    <property type="entry name" value="P-loop containing nucleoside triphosphate hydrolases"/>
    <property type="match status" value="1"/>
</dbReference>
<feature type="domain" description="Hydrogen maturase F tetramerization" evidence="5">
    <location>
        <begin position="285"/>
        <end position="401"/>
    </location>
</feature>
<dbReference type="PANTHER" id="PTHR42714">
    <property type="entry name" value="TRNA MODIFICATION GTPASE GTPBP3"/>
    <property type="match status" value="1"/>
</dbReference>
<dbReference type="Gene3D" id="3.40.50.11410">
    <property type="match status" value="1"/>
</dbReference>
<dbReference type="CDD" id="cd00880">
    <property type="entry name" value="Era_like"/>
    <property type="match status" value="1"/>
</dbReference>
<dbReference type="GO" id="GO:0002098">
    <property type="term" value="P:tRNA wobble uridine modification"/>
    <property type="evidence" value="ECO:0007669"/>
    <property type="project" value="TreeGrafter"/>
</dbReference>
<dbReference type="AlphaFoldDB" id="A0A2U3L7V6"/>
<dbReference type="NCBIfam" id="TIGR00231">
    <property type="entry name" value="small_GTP"/>
    <property type="match status" value="1"/>
</dbReference>
<protein>
    <submittedName>
        <fullName evidence="6">(FeFe) hydrogenase maturation GTPase HydF</fullName>
    </submittedName>
</protein>
<sequence>MSLNEAPRGVRVHLALFGKRNAGKSSVINALTGQETAIVSDVKGTTTDPVFKAMEILPIGPCVIIDTAGLDDVGELGELRIKKTLEVLEKTDVALLIVDVKKEISEDDQLIIDKFKEKQKPIIVVLNKIDTLENADHENIATSLQETLSIPVVSVSALKKQGIKELKNAIISVIPEDEDKFKIVGDLISPGDFVVLVTPIDKAAPKGRLILPQQQTIRDILESDAIAIVTKEYELRETLSNLAKKPKLVITDSQVFLKVAADTPKDILMTSFSILFARQKGDLTEFIRGAKAIEKLKDGDKILIAEGCTHHRQSDDIGNVKIPRWIRQRTGKQLEFEFSAGATFTDDIKKYSLIVHCGACMMNRTGMLSRVAGAKSHSVPIVNYGILIAYVQGLLPRALEPFPLAKLILEEEDLY</sequence>
<evidence type="ECO:0000256" key="2">
    <source>
        <dbReference type="ARBA" id="ARBA00023134"/>
    </source>
</evidence>
<dbReference type="GO" id="GO:0030488">
    <property type="term" value="P:tRNA methylation"/>
    <property type="evidence" value="ECO:0007669"/>
    <property type="project" value="TreeGrafter"/>
</dbReference>
<proteinExistence type="predicted"/>
<reference evidence="7" key="1">
    <citation type="submission" date="2018-02" db="EMBL/GenBank/DDBJ databases">
        <authorList>
            <person name="Hausmann B."/>
        </authorList>
    </citation>
    <scope>NUCLEOTIDE SEQUENCE [LARGE SCALE GENOMIC DNA]</scope>
    <source>
        <strain evidence="7">Peat soil MAG SbF1</strain>
    </source>
</reference>
<dbReference type="Pfam" id="PF18128">
    <property type="entry name" value="HydF_dimer"/>
    <property type="match status" value="1"/>
</dbReference>
<gene>
    <name evidence="6" type="primary">hydF</name>
    <name evidence="6" type="ORF">SBF1_40037</name>
</gene>
<dbReference type="InterPro" id="IPR023873">
    <property type="entry name" value="FeFe-hyd_GTPase_HydF"/>
</dbReference>
<evidence type="ECO:0000313" key="7">
    <source>
        <dbReference type="Proteomes" id="UP000238916"/>
    </source>
</evidence>
<dbReference type="NCBIfam" id="TIGR03918">
    <property type="entry name" value="GTP_HydF"/>
    <property type="match status" value="1"/>
</dbReference>
<dbReference type="InterPro" id="IPR027417">
    <property type="entry name" value="P-loop_NTPase"/>
</dbReference>
<dbReference type="PANTHER" id="PTHR42714:SF6">
    <property type="entry name" value="TRANSLATION INITIATION FACTOR IF-2"/>
    <property type="match status" value="1"/>
</dbReference>
<evidence type="ECO:0000259" key="3">
    <source>
        <dbReference type="Pfam" id="PF01926"/>
    </source>
</evidence>
<dbReference type="Gene3D" id="3.40.50.11420">
    <property type="match status" value="1"/>
</dbReference>
<dbReference type="FunFam" id="3.40.50.11420:FF:000001">
    <property type="entry name" value="Hydrogenase maturation GTPase HydF"/>
    <property type="match status" value="1"/>
</dbReference>
<name>A0A2U3L7V6_9FIRM</name>
<accession>A0A2U3L7V6</accession>
<dbReference type="OrthoDB" id="9811338at2"/>
<keyword evidence="2" id="KW-0342">GTP-binding</keyword>
<dbReference type="Pfam" id="PF18133">
    <property type="entry name" value="HydF_tetramer"/>
    <property type="match status" value="1"/>
</dbReference>
<dbReference type="Pfam" id="PF01926">
    <property type="entry name" value="MMR_HSR1"/>
    <property type="match status" value="1"/>
</dbReference>
<evidence type="ECO:0000259" key="5">
    <source>
        <dbReference type="Pfam" id="PF18133"/>
    </source>
</evidence>
<dbReference type="Gene3D" id="3.40.50.300">
    <property type="entry name" value="P-loop containing nucleotide triphosphate hydrolases"/>
    <property type="match status" value="1"/>
</dbReference>
<feature type="domain" description="G" evidence="3">
    <location>
        <begin position="14"/>
        <end position="128"/>
    </location>
</feature>
<feature type="domain" description="Hydrogen maturase F dimerization" evidence="4">
    <location>
        <begin position="183"/>
        <end position="281"/>
    </location>
</feature>
<keyword evidence="1" id="KW-0547">Nucleotide-binding</keyword>
<dbReference type="EMBL" id="OMOF01000334">
    <property type="protein sequence ID" value="SPF48005.1"/>
    <property type="molecule type" value="Genomic_DNA"/>
</dbReference>
<dbReference type="InterPro" id="IPR006073">
    <property type="entry name" value="GTP-bd"/>
</dbReference>